<dbReference type="EMBL" id="LS974623">
    <property type="protein sequence ID" value="CAG7901825.1"/>
    <property type="molecule type" value="Genomic_DNA"/>
</dbReference>
<evidence type="ECO:0000313" key="2">
    <source>
        <dbReference type="EMBL" id="CAG7901825.1"/>
    </source>
</evidence>
<reference evidence="2 3" key="1">
    <citation type="submission" date="2021-07" db="EMBL/GenBank/DDBJ databases">
        <authorList>
            <consortium name="Genoscope - CEA"/>
            <person name="William W."/>
        </authorList>
    </citation>
    <scope>NUCLEOTIDE SEQUENCE [LARGE SCALE GENOMIC DNA]</scope>
</reference>
<sequence length="49" mass="5354">MDACRKSRAISIFTDFEIVAGKLTGTPPEQTGTGDTRLEQPANMKARDQ</sequence>
<name>A0A8D9M9L7_BRACM</name>
<protein>
    <submittedName>
        <fullName evidence="2">Uncharacterized protein</fullName>
    </submittedName>
</protein>
<proteinExistence type="predicted"/>
<evidence type="ECO:0000313" key="3">
    <source>
        <dbReference type="Proteomes" id="UP000694005"/>
    </source>
</evidence>
<dbReference type="AlphaFoldDB" id="A0A8D9M9L7"/>
<evidence type="ECO:0000256" key="1">
    <source>
        <dbReference type="SAM" id="MobiDB-lite"/>
    </source>
</evidence>
<dbReference type="Gramene" id="A07p14690.2_BraZ1">
    <property type="protein sequence ID" value="A07p14690.2_BraZ1.CDS.1"/>
    <property type="gene ID" value="A07g14690.2_BraZ1"/>
</dbReference>
<organism evidence="2 3">
    <name type="scientific">Brassica campestris</name>
    <name type="common">Field mustard</name>
    <dbReference type="NCBI Taxonomy" id="3711"/>
    <lineage>
        <taxon>Eukaryota</taxon>
        <taxon>Viridiplantae</taxon>
        <taxon>Streptophyta</taxon>
        <taxon>Embryophyta</taxon>
        <taxon>Tracheophyta</taxon>
        <taxon>Spermatophyta</taxon>
        <taxon>Magnoliopsida</taxon>
        <taxon>eudicotyledons</taxon>
        <taxon>Gunneridae</taxon>
        <taxon>Pentapetalae</taxon>
        <taxon>rosids</taxon>
        <taxon>malvids</taxon>
        <taxon>Brassicales</taxon>
        <taxon>Brassicaceae</taxon>
        <taxon>Brassiceae</taxon>
        <taxon>Brassica</taxon>
    </lineage>
</organism>
<feature type="region of interest" description="Disordered" evidence="1">
    <location>
        <begin position="21"/>
        <end position="49"/>
    </location>
</feature>
<dbReference type="Proteomes" id="UP000694005">
    <property type="component" value="Chromosome A07"/>
</dbReference>
<gene>
    <name evidence="2" type="ORF">BRAPAZ1V2_A07P14690.2</name>
</gene>
<accession>A0A8D9M9L7</accession>